<evidence type="ECO:0000313" key="1">
    <source>
        <dbReference type="EMBL" id="RQH44044.1"/>
    </source>
</evidence>
<dbReference type="AlphaFoldDB" id="A0A3N6PVF7"/>
<organism evidence="1 2">
    <name type="scientific">Okeania hirsuta</name>
    <dbReference type="NCBI Taxonomy" id="1458930"/>
    <lineage>
        <taxon>Bacteria</taxon>
        <taxon>Bacillati</taxon>
        <taxon>Cyanobacteriota</taxon>
        <taxon>Cyanophyceae</taxon>
        <taxon>Oscillatoriophycideae</taxon>
        <taxon>Oscillatoriales</taxon>
        <taxon>Microcoleaceae</taxon>
        <taxon>Okeania</taxon>
    </lineage>
</organism>
<dbReference type="RefSeq" id="WP_124145052.1">
    <property type="nucleotide sequence ID" value="NZ_CAWOLW010000501.1"/>
</dbReference>
<keyword evidence="2" id="KW-1185">Reference proteome</keyword>
<comment type="caution">
    <text evidence="1">The sequence shown here is derived from an EMBL/GenBank/DDBJ whole genome shotgun (WGS) entry which is preliminary data.</text>
</comment>
<dbReference type="Gene3D" id="1.10.3210.10">
    <property type="entry name" value="Hypothetical protein af1432"/>
    <property type="match status" value="1"/>
</dbReference>
<protein>
    <submittedName>
        <fullName evidence="1">Uncharacterized protein</fullName>
    </submittedName>
</protein>
<reference evidence="1 2" key="1">
    <citation type="journal article" date="2018" name="ACS Chem. Biol.">
        <title>Ketoreductase domain dysfunction expands chemodiversity: malyngamide biosynthesis in the cyanobacterium Okeania hirsuta.</title>
        <authorList>
            <person name="Moss N.A."/>
            <person name="Leao T."/>
            <person name="Rankin M."/>
            <person name="McCullough T.M."/>
            <person name="Qu P."/>
            <person name="Korobeynikov A."/>
            <person name="Smith J.L."/>
            <person name="Gerwick L."/>
            <person name="Gerwick W.H."/>
        </authorList>
    </citation>
    <scope>NUCLEOTIDE SEQUENCE [LARGE SCALE GENOMIC DNA]</scope>
    <source>
        <strain evidence="1 2">PAB10Feb10-1</strain>
    </source>
</reference>
<gene>
    <name evidence="1" type="ORF">D5R40_12050</name>
</gene>
<dbReference type="OrthoDB" id="5295945at2"/>
<dbReference type="Proteomes" id="UP000269154">
    <property type="component" value="Unassembled WGS sequence"/>
</dbReference>
<name>A0A3N6PVF7_9CYAN</name>
<evidence type="ECO:0000313" key="2">
    <source>
        <dbReference type="Proteomes" id="UP000269154"/>
    </source>
</evidence>
<sequence>MNQLSCIIFLADTLEPGKGDNAESQHLRQLSKENLFQAVWLTCDYTIKHLLGTNCLIHPKIILTRNWFLKKAKKPEDEQKMKQQ</sequence>
<dbReference type="EMBL" id="RCBY01000055">
    <property type="protein sequence ID" value="RQH44044.1"/>
    <property type="molecule type" value="Genomic_DNA"/>
</dbReference>
<proteinExistence type="predicted"/>
<accession>A0A3N6PVF7</accession>